<accession>A0AA48GPI6</accession>
<evidence type="ECO:0000259" key="2">
    <source>
        <dbReference type="Pfam" id="PF14321"/>
    </source>
</evidence>
<evidence type="ECO:0000313" key="3">
    <source>
        <dbReference type="EMBL" id="BDU73739.1"/>
    </source>
</evidence>
<dbReference type="InterPro" id="IPR013784">
    <property type="entry name" value="Carb-bd-like_fold"/>
</dbReference>
<dbReference type="Proteomes" id="UP001238179">
    <property type="component" value="Chromosome"/>
</dbReference>
<gene>
    <name evidence="3" type="ORF">METEAL_29130</name>
</gene>
<dbReference type="KEGG" id="msil:METEAL_29130"/>
<dbReference type="SUPFAM" id="SSF49452">
    <property type="entry name" value="Starch-binding domain-like"/>
    <property type="match status" value="1"/>
</dbReference>
<sequence length="374" mass="37381">MSGIPKLALPTCAALAFLLGCGGSSTSSAPTGTLTLTLSSDNLPGFSQVVVSLDKVEGTQDGSRWLNLGSPQTTVDLMALQNGHGVVILNAAKVYSGTYTQFRLTWGTKNYNSAINLPAYVIPEGGAGQVLAMPTTTVVKGSATLPSNGSAQALIMLSGDQGVLTAPASATPYRFNATGQAFDATNCGRITGQVAGPNGKLAGVEVLAQTVDGVGLATLARRAVSDASGAFELDGLPSGAIYYLAAQPLNCQAQAAAPGTLAAGATLNANLTFTAPVTSGTLVLAITPKSSDTQGTWGELRQSLATGAGAQNLIIRSRTAIIGASQDTVSFLSVAPGTYGVTAQRSTSGAAPVPNNGSQQAVAAGGTTNATLAF</sequence>
<dbReference type="GO" id="GO:0030246">
    <property type="term" value="F:carbohydrate binding"/>
    <property type="evidence" value="ECO:0007669"/>
    <property type="project" value="InterPro"/>
</dbReference>
<name>A0AA48GPI6_9BACT</name>
<dbReference type="AlphaFoldDB" id="A0AA48GPI6"/>
<keyword evidence="4" id="KW-1185">Reference proteome</keyword>
<dbReference type="InterPro" id="IPR025491">
    <property type="entry name" value="DUF4382"/>
</dbReference>
<reference evidence="4" key="1">
    <citation type="journal article" date="2023" name="Int. J. Syst. Evol. Microbiol.">
        <title>Mesoterricola silvestris gen. nov., sp. nov., Mesoterricola sediminis sp. nov., Geothrix oryzae sp. nov., Geothrix edaphica sp. nov., Geothrix rubra sp. nov., and Geothrix limicola sp. nov., six novel members of Acidobacteriota isolated from soils.</title>
        <authorList>
            <person name="Itoh H."/>
            <person name="Sugisawa Y."/>
            <person name="Mise K."/>
            <person name="Xu Z."/>
            <person name="Kuniyasu M."/>
            <person name="Ushijima N."/>
            <person name="Kawano K."/>
            <person name="Kobayashi E."/>
            <person name="Shiratori Y."/>
            <person name="Masuda Y."/>
            <person name="Senoo K."/>
        </authorList>
    </citation>
    <scope>NUCLEOTIDE SEQUENCE [LARGE SCALE GENOMIC DNA]</scope>
    <source>
        <strain evidence="4">W79</strain>
    </source>
</reference>
<dbReference type="RefSeq" id="WP_316412408.1">
    <property type="nucleotide sequence ID" value="NZ_AP027080.1"/>
</dbReference>
<protein>
    <recommendedName>
        <fullName evidence="2">DUF4382 domain-containing protein</fullName>
    </recommendedName>
</protein>
<dbReference type="Pfam" id="PF14321">
    <property type="entry name" value="DUF4382"/>
    <property type="match status" value="1"/>
</dbReference>
<organism evidence="3 4">
    <name type="scientific">Mesoterricola silvestris</name>
    <dbReference type="NCBI Taxonomy" id="2927979"/>
    <lineage>
        <taxon>Bacteria</taxon>
        <taxon>Pseudomonadati</taxon>
        <taxon>Acidobacteriota</taxon>
        <taxon>Holophagae</taxon>
        <taxon>Holophagales</taxon>
        <taxon>Holophagaceae</taxon>
        <taxon>Mesoterricola</taxon>
    </lineage>
</organism>
<feature type="domain" description="DUF4382" evidence="2">
    <location>
        <begin position="31"/>
        <end position="130"/>
    </location>
</feature>
<feature type="signal peptide" evidence="1">
    <location>
        <begin position="1"/>
        <end position="29"/>
    </location>
</feature>
<dbReference type="EMBL" id="AP027080">
    <property type="protein sequence ID" value="BDU73739.1"/>
    <property type="molecule type" value="Genomic_DNA"/>
</dbReference>
<feature type="chain" id="PRO_5041468084" description="DUF4382 domain-containing protein" evidence="1">
    <location>
        <begin position="30"/>
        <end position="374"/>
    </location>
</feature>
<evidence type="ECO:0000313" key="4">
    <source>
        <dbReference type="Proteomes" id="UP001238179"/>
    </source>
</evidence>
<proteinExistence type="predicted"/>
<evidence type="ECO:0000256" key="1">
    <source>
        <dbReference type="SAM" id="SignalP"/>
    </source>
</evidence>
<dbReference type="PROSITE" id="PS51257">
    <property type="entry name" value="PROKAR_LIPOPROTEIN"/>
    <property type="match status" value="1"/>
</dbReference>
<keyword evidence="1" id="KW-0732">Signal</keyword>